<organism evidence="12 13">
    <name type="scientific">Perilla frutescens var. hirtella</name>
    <name type="common">Perilla citriodora</name>
    <name type="synonym">Perilla setoyensis</name>
    <dbReference type="NCBI Taxonomy" id="608512"/>
    <lineage>
        <taxon>Eukaryota</taxon>
        <taxon>Viridiplantae</taxon>
        <taxon>Streptophyta</taxon>
        <taxon>Embryophyta</taxon>
        <taxon>Tracheophyta</taxon>
        <taxon>Spermatophyta</taxon>
        <taxon>Magnoliopsida</taxon>
        <taxon>eudicotyledons</taxon>
        <taxon>Gunneridae</taxon>
        <taxon>Pentapetalae</taxon>
        <taxon>asterids</taxon>
        <taxon>lamiids</taxon>
        <taxon>Lamiales</taxon>
        <taxon>Lamiaceae</taxon>
        <taxon>Nepetoideae</taxon>
        <taxon>Elsholtzieae</taxon>
        <taxon>Perilla</taxon>
    </lineage>
</organism>
<keyword evidence="5" id="KW-0418">Kinase</keyword>
<evidence type="ECO:0000256" key="7">
    <source>
        <dbReference type="ARBA" id="ARBA00047899"/>
    </source>
</evidence>
<keyword evidence="3" id="KW-0808">Transferase</keyword>
<accession>A0AAD4J7Y1</accession>
<dbReference type="FunFam" id="1.10.510.10:FF:001023">
    <property type="entry name" value="Os07g0541700 protein"/>
    <property type="match status" value="1"/>
</dbReference>
<evidence type="ECO:0000256" key="4">
    <source>
        <dbReference type="ARBA" id="ARBA00022741"/>
    </source>
</evidence>
<feature type="domain" description="CCHC-type" evidence="11">
    <location>
        <begin position="535"/>
        <end position="549"/>
    </location>
</feature>
<keyword evidence="9" id="KW-0862">Zinc</keyword>
<comment type="catalytic activity">
    <reaction evidence="7">
        <text>L-threonyl-[protein] + ATP = O-phospho-L-threonyl-[protein] + ADP + H(+)</text>
        <dbReference type="Rhea" id="RHEA:46608"/>
        <dbReference type="Rhea" id="RHEA-COMP:11060"/>
        <dbReference type="Rhea" id="RHEA-COMP:11605"/>
        <dbReference type="ChEBI" id="CHEBI:15378"/>
        <dbReference type="ChEBI" id="CHEBI:30013"/>
        <dbReference type="ChEBI" id="CHEBI:30616"/>
        <dbReference type="ChEBI" id="CHEBI:61977"/>
        <dbReference type="ChEBI" id="CHEBI:456216"/>
        <dbReference type="EC" id="2.7.11.1"/>
    </reaction>
</comment>
<dbReference type="AlphaFoldDB" id="A0AAD4J7Y1"/>
<protein>
    <recommendedName>
        <fullName evidence="1">non-specific serine/threonine protein kinase</fullName>
        <ecNumber evidence="1">2.7.11.1</ecNumber>
    </recommendedName>
</protein>
<dbReference type="Gene3D" id="1.10.510.10">
    <property type="entry name" value="Transferase(Phosphotransferase) domain 1"/>
    <property type="match status" value="1"/>
</dbReference>
<dbReference type="PROSITE" id="PS50011">
    <property type="entry name" value="PROTEIN_KINASE_DOM"/>
    <property type="match status" value="1"/>
</dbReference>
<dbReference type="InterPro" id="IPR001245">
    <property type="entry name" value="Ser-Thr/Tyr_kinase_cat_dom"/>
</dbReference>
<keyword evidence="4" id="KW-0547">Nucleotide-binding</keyword>
<evidence type="ECO:0000256" key="2">
    <source>
        <dbReference type="ARBA" id="ARBA00022527"/>
    </source>
</evidence>
<dbReference type="PANTHER" id="PTHR27002">
    <property type="entry name" value="RECEPTOR-LIKE SERINE/THREONINE-PROTEIN KINASE SD1-8"/>
    <property type="match status" value="1"/>
</dbReference>
<evidence type="ECO:0000256" key="3">
    <source>
        <dbReference type="ARBA" id="ARBA00022679"/>
    </source>
</evidence>
<sequence>MGEPDEFLKVEKVKILDHFKWLPSLKGNCRDTCWSDCSCIAYANPSGIGCLHWTRNLTDAQVFSTYGGDDLYIRLAFSELPQNKNDHKTIIATTVVLGFILVAVRTCFLNYRAKKHENSLISSKTKGTDAEYSKESMLKRDKHGVKLEELSLFKFQMLSNGKLANGQEIAVKRLARSSNQGVEEFMNEVEVISRLQHCNLVRLIGCCVESEEKMLVYEYMPNGSLDAYLFNSHRQEFVDWPTRKLIIEGICRGLLYLHRDSRLKIIHRDLKASNILLDEDLNPKISDFEIVRGKKNSSFYDEDQHLFLIAYAWKLWNDGKIVSLMDPRIYNGGSGYGEIFKCSCEIVNLPHPNQSAFLGMQMSPITDPSNKSLGKASANNVSISEVEGRGGSFHGRTSGMMSLASTWSMDPVAISRISFMKNHRLKTLVNKFELLTIKLAAKETKSELEEERMMQFLMGLNDIYEPIRQQMLILNPLPSVSQAYLMVLQVEEQLHISSQMGETMEQSALFSDQSKGYQKDGFRRKLTKEEKMRMKCDHCGRSGHLKRDCFEIIGTPDWYKKMKEDRGSKKVNFAAEKGNQTQEEFGKRQPPTDIDKAIEAAIAKKFASYIESKTTSEKKGLLGGPQTAQLAEIEEDRLSAYTSHYAFRLSAEIRTDEWIMDSGASNHMCCEATLLTNLRHLSKPVRIFMPNRSSIMAKMEGNAQITPTIELRNVLYAPDFTHNLVSVGQMAKILDTRVIFLASHYMIKKRDTDVLLGIAKMKGTLYIHL</sequence>
<evidence type="ECO:0000256" key="9">
    <source>
        <dbReference type="PROSITE-ProRule" id="PRU00047"/>
    </source>
</evidence>
<dbReference type="Pfam" id="PF08276">
    <property type="entry name" value="PAN_2"/>
    <property type="match status" value="1"/>
</dbReference>
<dbReference type="PROSITE" id="PS00108">
    <property type="entry name" value="PROTEIN_KINASE_ST"/>
    <property type="match status" value="1"/>
</dbReference>
<evidence type="ECO:0000256" key="6">
    <source>
        <dbReference type="ARBA" id="ARBA00022840"/>
    </source>
</evidence>
<evidence type="ECO:0000313" key="12">
    <source>
        <dbReference type="EMBL" id="KAH6828240.1"/>
    </source>
</evidence>
<dbReference type="InterPro" id="IPR008271">
    <property type="entry name" value="Ser/Thr_kinase_AS"/>
</dbReference>
<dbReference type="InterPro" id="IPR003609">
    <property type="entry name" value="Pan_app"/>
</dbReference>
<keyword evidence="2" id="KW-0723">Serine/threonine-protein kinase</keyword>
<dbReference type="InterPro" id="IPR054722">
    <property type="entry name" value="PolX-like_BBD"/>
</dbReference>
<dbReference type="Proteomes" id="UP001190926">
    <property type="component" value="Unassembled WGS sequence"/>
</dbReference>
<dbReference type="PANTHER" id="PTHR27002:SF1082">
    <property type="entry name" value="OS06G0693000 PROTEIN"/>
    <property type="match status" value="1"/>
</dbReference>
<evidence type="ECO:0000256" key="1">
    <source>
        <dbReference type="ARBA" id="ARBA00012513"/>
    </source>
</evidence>
<dbReference type="EMBL" id="SDAM02000129">
    <property type="protein sequence ID" value="KAH6828240.1"/>
    <property type="molecule type" value="Genomic_DNA"/>
</dbReference>
<reference evidence="12 13" key="1">
    <citation type="journal article" date="2021" name="Nat. Commun.">
        <title>Incipient diploidization of the medicinal plant Perilla within 10,000 years.</title>
        <authorList>
            <person name="Zhang Y."/>
            <person name="Shen Q."/>
            <person name="Leng L."/>
            <person name="Zhang D."/>
            <person name="Chen S."/>
            <person name="Shi Y."/>
            <person name="Ning Z."/>
            <person name="Chen S."/>
        </authorList>
    </citation>
    <scope>NUCLEOTIDE SEQUENCE [LARGE SCALE GENOMIC DNA]</scope>
    <source>
        <strain evidence="13">cv. PC099</strain>
    </source>
</reference>
<gene>
    <name evidence="12" type="ORF">C2S53_009943</name>
</gene>
<comment type="catalytic activity">
    <reaction evidence="8">
        <text>L-seryl-[protein] + ATP = O-phospho-L-seryl-[protein] + ADP + H(+)</text>
        <dbReference type="Rhea" id="RHEA:17989"/>
        <dbReference type="Rhea" id="RHEA-COMP:9863"/>
        <dbReference type="Rhea" id="RHEA-COMP:11604"/>
        <dbReference type="ChEBI" id="CHEBI:15378"/>
        <dbReference type="ChEBI" id="CHEBI:29999"/>
        <dbReference type="ChEBI" id="CHEBI:30616"/>
        <dbReference type="ChEBI" id="CHEBI:83421"/>
        <dbReference type="ChEBI" id="CHEBI:456216"/>
        <dbReference type="EC" id="2.7.11.1"/>
    </reaction>
</comment>
<evidence type="ECO:0000259" key="11">
    <source>
        <dbReference type="PROSITE" id="PS50158"/>
    </source>
</evidence>
<dbReference type="PROSITE" id="PS50158">
    <property type="entry name" value="ZF_CCHC"/>
    <property type="match status" value="1"/>
</dbReference>
<keyword evidence="6" id="KW-0067">ATP-binding</keyword>
<dbReference type="GO" id="GO:0004674">
    <property type="term" value="F:protein serine/threonine kinase activity"/>
    <property type="evidence" value="ECO:0007669"/>
    <property type="project" value="UniProtKB-KW"/>
</dbReference>
<feature type="domain" description="Protein kinase" evidence="10">
    <location>
        <begin position="132"/>
        <end position="457"/>
    </location>
</feature>
<dbReference type="Pfam" id="PF07714">
    <property type="entry name" value="PK_Tyr_Ser-Thr"/>
    <property type="match status" value="1"/>
</dbReference>
<dbReference type="Gene3D" id="3.30.200.20">
    <property type="entry name" value="Phosphorylase Kinase, domain 1"/>
    <property type="match status" value="1"/>
</dbReference>
<evidence type="ECO:0000313" key="13">
    <source>
        <dbReference type="Proteomes" id="UP001190926"/>
    </source>
</evidence>
<dbReference type="SMART" id="SM00220">
    <property type="entry name" value="S_TKc"/>
    <property type="match status" value="1"/>
</dbReference>
<dbReference type="EC" id="2.7.11.1" evidence="1"/>
<dbReference type="GO" id="GO:0005886">
    <property type="term" value="C:plasma membrane"/>
    <property type="evidence" value="ECO:0007669"/>
    <property type="project" value="TreeGrafter"/>
</dbReference>
<dbReference type="FunFam" id="3.30.200.20:FF:000924">
    <property type="entry name" value="Uncharacterized protein"/>
    <property type="match status" value="1"/>
</dbReference>
<dbReference type="GO" id="GO:0005524">
    <property type="term" value="F:ATP binding"/>
    <property type="evidence" value="ECO:0007669"/>
    <property type="project" value="UniProtKB-KW"/>
</dbReference>
<evidence type="ECO:0000259" key="10">
    <source>
        <dbReference type="PROSITE" id="PS50011"/>
    </source>
</evidence>
<dbReference type="GO" id="GO:0003676">
    <property type="term" value="F:nucleic acid binding"/>
    <property type="evidence" value="ECO:0007669"/>
    <property type="project" value="InterPro"/>
</dbReference>
<proteinExistence type="predicted"/>
<keyword evidence="13" id="KW-1185">Reference proteome</keyword>
<comment type="caution">
    <text evidence="12">The sequence shown here is derived from an EMBL/GenBank/DDBJ whole genome shotgun (WGS) entry which is preliminary data.</text>
</comment>
<evidence type="ECO:0000256" key="8">
    <source>
        <dbReference type="ARBA" id="ARBA00048679"/>
    </source>
</evidence>
<dbReference type="GO" id="GO:0008270">
    <property type="term" value="F:zinc ion binding"/>
    <property type="evidence" value="ECO:0007669"/>
    <property type="project" value="UniProtKB-KW"/>
</dbReference>
<name>A0AAD4J7Y1_PERFH</name>
<dbReference type="Pfam" id="PF22936">
    <property type="entry name" value="Pol_BBD"/>
    <property type="match status" value="1"/>
</dbReference>
<dbReference type="CDD" id="cd01098">
    <property type="entry name" value="PAN_AP_plant"/>
    <property type="match status" value="1"/>
</dbReference>
<dbReference type="InterPro" id="IPR011009">
    <property type="entry name" value="Kinase-like_dom_sf"/>
</dbReference>
<dbReference type="InterPro" id="IPR000719">
    <property type="entry name" value="Prot_kinase_dom"/>
</dbReference>
<keyword evidence="9" id="KW-0863">Zinc-finger</keyword>
<keyword evidence="9" id="KW-0479">Metal-binding</keyword>
<evidence type="ECO:0000256" key="5">
    <source>
        <dbReference type="ARBA" id="ARBA00022777"/>
    </source>
</evidence>
<dbReference type="InterPro" id="IPR001878">
    <property type="entry name" value="Znf_CCHC"/>
</dbReference>
<dbReference type="SUPFAM" id="SSF56112">
    <property type="entry name" value="Protein kinase-like (PK-like)"/>
    <property type="match status" value="1"/>
</dbReference>